<evidence type="ECO:0000259" key="18">
    <source>
        <dbReference type="Pfam" id="PF00330"/>
    </source>
</evidence>
<evidence type="ECO:0000313" key="20">
    <source>
        <dbReference type="EMBL" id="TRM64863.1"/>
    </source>
</evidence>
<sequence>MRLPSWALHNGARRSLATAVSTSRSPQTVIEKVVQRYAVGLPPGKTVKAGDYIMIKPEHVMTHDNTGPVISKFKAIGATKIHNPRQPVFTLDHDVQNKSDKNLAKYSSIEHFARQHNIDFYPAGRGIGHQVLVEEGYAFPYTLTVASDSHSNMYGGVGAVGTPIVRTDAAALWATGKTWWQIPRMIKVEFKGRLAPGVTGKDVIVALCGCFNKDEVLNAAIEFAGEGVRSLSLDDRLTIANMTTEWGALVGHFPVDDVTLEWYEKALKKLDARTFAAPGINLPPPPEHPRINRHRLDALKASLMTSDPDAEYASHLVFDLATLVPHASGPNSVKISTPLPQLEEQRIAIQKAYLVSCTNSRASDIAAAADVVRGHKIAPGVDFYIAAASSAVQAEAEASGDWQTLRRAGAKTLPAGCGPCIGLGTGLLEEGETGISATNRNYKGRMGHPKALAYLASPAVVAASAVSGYISSPAALDPATLPPVGAPTFSVVDVPRAGSAAAAAAAEEALVSGFPSAFRGPLLFTPQDNLNTDGIYPGKYTYQDDITLERQAQVVMENYDPAFASLVADLVAGERAVPAETDVKPGAILLAGYNFGTGSSREQAATALKAAGVPVVVAGSFGDIFKRNAINNGLVCIECPELVADMTEAYAKDGQRGAGGVDGELTIDKGYRVNLDMKEGKLVVFTDEIKDGKEYTVRTVGPSVQELWVCGGLEGYILKEIRQS</sequence>
<dbReference type="Gene3D" id="3.30.499.10">
    <property type="entry name" value="Aconitase, domain 3"/>
    <property type="match status" value="2"/>
</dbReference>
<evidence type="ECO:0000256" key="2">
    <source>
        <dbReference type="ARBA" id="ARBA00004173"/>
    </source>
</evidence>
<organism evidence="20 21">
    <name type="scientific">Schizophyllum amplum</name>
    <dbReference type="NCBI Taxonomy" id="97359"/>
    <lineage>
        <taxon>Eukaryota</taxon>
        <taxon>Fungi</taxon>
        <taxon>Dikarya</taxon>
        <taxon>Basidiomycota</taxon>
        <taxon>Agaricomycotina</taxon>
        <taxon>Agaricomycetes</taxon>
        <taxon>Agaricomycetidae</taxon>
        <taxon>Agaricales</taxon>
        <taxon>Schizophyllaceae</taxon>
        <taxon>Schizophyllum</taxon>
    </lineage>
</organism>
<protein>
    <recommendedName>
        <fullName evidence="6 17">Homoaconitase, mitochondrial</fullName>
        <ecNumber evidence="5 17">4.2.1.36</ecNumber>
    </recommendedName>
    <alternativeName>
        <fullName evidence="16 17">Homoaconitate hydratase</fullName>
    </alternativeName>
</protein>
<dbReference type="PRINTS" id="PR00415">
    <property type="entry name" value="ACONITASE"/>
</dbReference>
<dbReference type="Pfam" id="PF00330">
    <property type="entry name" value="Aconitase"/>
    <property type="match status" value="1"/>
</dbReference>
<dbReference type="UniPathway" id="UPA00033">
    <property type="reaction ID" value="UER01027"/>
</dbReference>
<keyword evidence="12 17" id="KW-0496">Mitochondrion</keyword>
<dbReference type="GO" id="GO:0019878">
    <property type="term" value="P:lysine biosynthetic process via aminoadipic acid"/>
    <property type="evidence" value="ECO:0007669"/>
    <property type="project" value="UniProtKB-UniRule"/>
</dbReference>
<keyword evidence="14 17" id="KW-0456">Lyase</keyword>
<feature type="domain" description="Aconitase/3-isopropylmalate dehydratase large subunit alpha/beta/alpha" evidence="18">
    <location>
        <begin position="48"/>
        <end position="468"/>
    </location>
</feature>
<evidence type="ECO:0000256" key="3">
    <source>
        <dbReference type="ARBA" id="ARBA00005106"/>
    </source>
</evidence>
<dbReference type="PANTHER" id="PTHR43822">
    <property type="entry name" value="HOMOACONITASE, MITOCHONDRIAL-RELATED"/>
    <property type="match status" value="1"/>
</dbReference>
<dbReference type="STRING" id="97359.A0A550CJA3"/>
<evidence type="ECO:0000259" key="19">
    <source>
        <dbReference type="Pfam" id="PF00694"/>
    </source>
</evidence>
<dbReference type="GO" id="GO:0004409">
    <property type="term" value="F:homoaconitate hydratase activity"/>
    <property type="evidence" value="ECO:0007669"/>
    <property type="project" value="UniProtKB-UniRule"/>
</dbReference>
<keyword evidence="11 17" id="KW-0411">Iron-sulfur</keyword>
<evidence type="ECO:0000256" key="8">
    <source>
        <dbReference type="ARBA" id="ARBA00022723"/>
    </source>
</evidence>
<dbReference type="GO" id="GO:0046872">
    <property type="term" value="F:metal ion binding"/>
    <property type="evidence" value="ECO:0007669"/>
    <property type="project" value="UniProtKB-UniRule"/>
</dbReference>
<dbReference type="PROSITE" id="PS00450">
    <property type="entry name" value="ACONITASE_1"/>
    <property type="match status" value="1"/>
</dbReference>
<reference evidence="20 21" key="1">
    <citation type="journal article" date="2019" name="New Phytol.">
        <title>Comparative genomics reveals unique wood-decay strategies and fruiting body development in the Schizophyllaceae.</title>
        <authorList>
            <person name="Almasi E."/>
            <person name="Sahu N."/>
            <person name="Krizsan K."/>
            <person name="Balint B."/>
            <person name="Kovacs G.M."/>
            <person name="Kiss B."/>
            <person name="Cseklye J."/>
            <person name="Drula E."/>
            <person name="Henrissat B."/>
            <person name="Nagy I."/>
            <person name="Chovatia M."/>
            <person name="Adam C."/>
            <person name="LaButti K."/>
            <person name="Lipzen A."/>
            <person name="Riley R."/>
            <person name="Grigoriev I.V."/>
            <person name="Nagy L.G."/>
        </authorList>
    </citation>
    <scope>NUCLEOTIDE SEQUENCE [LARGE SCALE GENOMIC DNA]</scope>
    <source>
        <strain evidence="20 21">NL-1724</strain>
    </source>
</reference>
<keyword evidence="7 17" id="KW-0028">Amino-acid biosynthesis</keyword>
<keyword evidence="10 17" id="KW-0408">Iron</keyword>
<dbReference type="InterPro" id="IPR015931">
    <property type="entry name" value="Acnase/IPM_dHydase_lsu_aba_1/3"/>
</dbReference>
<dbReference type="PANTHER" id="PTHR43822:SF2">
    <property type="entry name" value="HOMOACONITASE, MITOCHONDRIAL"/>
    <property type="match status" value="1"/>
</dbReference>
<evidence type="ECO:0000256" key="12">
    <source>
        <dbReference type="ARBA" id="ARBA00023128"/>
    </source>
</evidence>
<dbReference type="InterPro" id="IPR004418">
    <property type="entry name" value="Homoaconitase_mito"/>
</dbReference>
<dbReference type="Proteomes" id="UP000320762">
    <property type="component" value="Unassembled WGS sequence"/>
</dbReference>
<dbReference type="InterPro" id="IPR018136">
    <property type="entry name" value="Aconitase_4Fe-4S_BS"/>
</dbReference>
<dbReference type="EC" id="4.2.1.36" evidence="5 17"/>
<evidence type="ECO:0000256" key="7">
    <source>
        <dbReference type="ARBA" id="ARBA00022605"/>
    </source>
</evidence>
<dbReference type="InterPro" id="IPR015928">
    <property type="entry name" value="Aconitase/3IPM_dehydase_swvl"/>
</dbReference>
<dbReference type="GO" id="GO:0051539">
    <property type="term" value="F:4 iron, 4 sulfur cluster binding"/>
    <property type="evidence" value="ECO:0007669"/>
    <property type="project" value="UniProtKB-UniRule"/>
</dbReference>
<comment type="pathway">
    <text evidence="3 17">Amino-acid biosynthesis; L-lysine biosynthesis via AAA pathway; L-alpha-aminoadipate from 2-oxoglutarate: step 3/5.</text>
</comment>
<evidence type="ECO:0000256" key="5">
    <source>
        <dbReference type="ARBA" id="ARBA00012022"/>
    </source>
</evidence>
<gene>
    <name evidence="20" type="ORF">BD626DRAFT_582697</name>
</gene>
<evidence type="ECO:0000313" key="21">
    <source>
        <dbReference type="Proteomes" id="UP000320762"/>
    </source>
</evidence>
<dbReference type="InterPro" id="IPR036008">
    <property type="entry name" value="Aconitase_4Fe-4S_dom"/>
</dbReference>
<dbReference type="InterPro" id="IPR000573">
    <property type="entry name" value="AconitaseA/IPMdHydase_ssu_swvl"/>
</dbReference>
<comment type="similarity">
    <text evidence="4 17">Belongs to the aconitase/IPM isomerase family.</text>
</comment>
<name>A0A550CJA3_9AGAR</name>
<comment type="catalytic activity">
    <reaction evidence="15 17">
        <text>(2R,3S)-homoisocitrate = cis-homoaconitate + H2O</text>
        <dbReference type="Rhea" id="RHEA:15485"/>
        <dbReference type="ChEBI" id="CHEBI:15377"/>
        <dbReference type="ChEBI" id="CHEBI:15404"/>
        <dbReference type="ChEBI" id="CHEBI:58174"/>
        <dbReference type="EC" id="4.2.1.36"/>
    </reaction>
</comment>
<accession>A0A550CJA3</accession>
<dbReference type="GO" id="GO:0005739">
    <property type="term" value="C:mitochondrion"/>
    <property type="evidence" value="ECO:0007669"/>
    <property type="project" value="UniProtKB-SubCell"/>
</dbReference>
<evidence type="ECO:0000256" key="13">
    <source>
        <dbReference type="ARBA" id="ARBA00023154"/>
    </source>
</evidence>
<dbReference type="OrthoDB" id="10262323at2759"/>
<evidence type="ECO:0000256" key="1">
    <source>
        <dbReference type="ARBA" id="ARBA00003422"/>
    </source>
</evidence>
<dbReference type="EMBL" id="VDMD01000006">
    <property type="protein sequence ID" value="TRM64863.1"/>
    <property type="molecule type" value="Genomic_DNA"/>
</dbReference>
<evidence type="ECO:0000256" key="14">
    <source>
        <dbReference type="ARBA" id="ARBA00023239"/>
    </source>
</evidence>
<comment type="subcellular location">
    <subcellularLocation>
        <location evidence="2 17">Mitochondrion</location>
    </subcellularLocation>
</comment>
<comment type="cofactor">
    <cofactor evidence="17">
        <name>[4Fe-4S] cluster</name>
        <dbReference type="ChEBI" id="CHEBI:49883"/>
    </cofactor>
    <text evidence="17">Binds 1 [4Fe-4S] cluster per subunit.</text>
</comment>
<evidence type="ECO:0000256" key="11">
    <source>
        <dbReference type="ARBA" id="ARBA00023014"/>
    </source>
</evidence>
<evidence type="ECO:0000256" key="9">
    <source>
        <dbReference type="ARBA" id="ARBA00022946"/>
    </source>
</evidence>
<dbReference type="NCBIfam" id="TIGR00139">
    <property type="entry name" value="h_aconitase"/>
    <property type="match status" value="1"/>
</dbReference>
<comment type="caution">
    <text evidence="20">The sequence shown here is derived from an EMBL/GenBank/DDBJ whole genome shotgun (WGS) entry which is preliminary data.</text>
</comment>
<evidence type="ECO:0000256" key="17">
    <source>
        <dbReference type="RuleBase" id="RU362038"/>
    </source>
</evidence>
<dbReference type="Pfam" id="PF00694">
    <property type="entry name" value="Aconitase_C"/>
    <property type="match status" value="1"/>
</dbReference>
<comment type="function">
    <text evidence="1 17">Catalyzes the reversible hydration of cis-homoaconitate to (2R,3S)-homoisocitrate, a step in the alpha-aminoadipate pathway for lysine biosynthesis.</text>
</comment>
<keyword evidence="9 17" id="KW-0809">Transit peptide</keyword>
<evidence type="ECO:0000256" key="6">
    <source>
        <dbReference type="ARBA" id="ARBA00021560"/>
    </source>
</evidence>
<keyword evidence="13 17" id="KW-0457">Lysine biosynthesis</keyword>
<evidence type="ECO:0000256" key="15">
    <source>
        <dbReference type="ARBA" id="ARBA00029338"/>
    </source>
</evidence>
<dbReference type="SUPFAM" id="SSF52016">
    <property type="entry name" value="LeuD/IlvD-like"/>
    <property type="match status" value="1"/>
</dbReference>
<dbReference type="InterPro" id="IPR050067">
    <property type="entry name" value="IPM_dehydratase_rel_enz"/>
</dbReference>
<dbReference type="PROSITE" id="PS01244">
    <property type="entry name" value="ACONITASE_2"/>
    <property type="match status" value="1"/>
</dbReference>
<evidence type="ECO:0000256" key="4">
    <source>
        <dbReference type="ARBA" id="ARBA00007185"/>
    </source>
</evidence>
<dbReference type="InterPro" id="IPR001030">
    <property type="entry name" value="Acoase/IPM_deHydtase_lsu_aba"/>
</dbReference>
<feature type="domain" description="Aconitase A/isopropylmalate dehydratase small subunit swivel" evidence="19">
    <location>
        <begin position="585"/>
        <end position="641"/>
    </location>
</feature>
<keyword evidence="8 17" id="KW-0479">Metal-binding</keyword>
<dbReference type="AlphaFoldDB" id="A0A550CJA3"/>
<keyword evidence="21" id="KW-1185">Reference proteome</keyword>
<proteinExistence type="inferred from homology"/>
<dbReference type="SUPFAM" id="SSF53732">
    <property type="entry name" value="Aconitase iron-sulfur domain"/>
    <property type="match status" value="1"/>
</dbReference>
<dbReference type="Gene3D" id="3.20.19.10">
    <property type="entry name" value="Aconitase, domain 4"/>
    <property type="match status" value="1"/>
</dbReference>
<evidence type="ECO:0000256" key="16">
    <source>
        <dbReference type="ARBA" id="ARBA00032706"/>
    </source>
</evidence>
<evidence type="ECO:0000256" key="10">
    <source>
        <dbReference type="ARBA" id="ARBA00023004"/>
    </source>
</evidence>